<evidence type="ECO:0000313" key="2">
    <source>
        <dbReference type="Proteomes" id="UP000004994"/>
    </source>
</evidence>
<name>A0A3Q7IW23_SOLLC</name>
<dbReference type="AlphaFoldDB" id="A0A3Q7IW23"/>
<reference evidence="1" key="1">
    <citation type="journal article" date="2012" name="Nature">
        <title>The tomato genome sequence provides insights into fleshy fruit evolution.</title>
        <authorList>
            <consortium name="Tomato Genome Consortium"/>
        </authorList>
    </citation>
    <scope>NUCLEOTIDE SEQUENCE [LARGE SCALE GENOMIC DNA]</scope>
    <source>
        <strain evidence="1">cv. Heinz 1706</strain>
    </source>
</reference>
<proteinExistence type="predicted"/>
<dbReference type="Gramene" id="Solyc09g018235.1.1">
    <property type="protein sequence ID" value="Solyc09g018235.1.1"/>
    <property type="gene ID" value="Solyc09g018235.1"/>
</dbReference>
<evidence type="ECO:0008006" key="3">
    <source>
        <dbReference type="Google" id="ProtNLM"/>
    </source>
</evidence>
<dbReference type="InterPro" id="IPR043502">
    <property type="entry name" value="DNA/RNA_pol_sf"/>
</dbReference>
<dbReference type="PANTHER" id="PTHR11439:SF455">
    <property type="entry name" value="RLK (RECEPTOR-LIKE PROTEIN KINASE) 8, PUTATIVE-RELATED"/>
    <property type="match status" value="1"/>
</dbReference>
<dbReference type="Proteomes" id="UP000004994">
    <property type="component" value="Chromosome 9"/>
</dbReference>
<dbReference type="SUPFAM" id="SSF56672">
    <property type="entry name" value="DNA/RNA polymerases"/>
    <property type="match status" value="1"/>
</dbReference>
<protein>
    <recommendedName>
        <fullName evidence="3">Reverse transcriptase Ty1/copia-type domain-containing protein</fullName>
    </recommendedName>
</protein>
<dbReference type="PANTHER" id="PTHR11439">
    <property type="entry name" value="GAG-POL-RELATED RETROTRANSPOSON"/>
    <property type="match status" value="1"/>
</dbReference>
<organism evidence="1">
    <name type="scientific">Solanum lycopersicum</name>
    <name type="common">Tomato</name>
    <name type="synonym">Lycopersicon esculentum</name>
    <dbReference type="NCBI Taxonomy" id="4081"/>
    <lineage>
        <taxon>Eukaryota</taxon>
        <taxon>Viridiplantae</taxon>
        <taxon>Streptophyta</taxon>
        <taxon>Embryophyta</taxon>
        <taxon>Tracheophyta</taxon>
        <taxon>Spermatophyta</taxon>
        <taxon>Magnoliopsida</taxon>
        <taxon>eudicotyledons</taxon>
        <taxon>Gunneridae</taxon>
        <taxon>Pentapetalae</taxon>
        <taxon>asterids</taxon>
        <taxon>lamiids</taxon>
        <taxon>Solanales</taxon>
        <taxon>Solanaceae</taxon>
        <taxon>Solanoideae</taxon>
        <taxon>Solaneae</taxon>
        <taxon>Solanum</taxon>
        <taxon>Solanum subgen. Lycopersicon</taxon>
    </lineage>
</organism>
<accession>A0A3Q7IW23</accession>
<dbReference type="InParanoid" id="A0A3Q7IW23"/>
<reference evidence="1" key="2">
    <citation type="submission" date="2019-01" db="UniProtKB">
        <authorList>
            <consortium name="EnsemblPlants"/>
        </authorList>
    </citation>
    <scope>IDENTIFICATION</scope>
    <source>
        <strain evidence="1">cv. Heinz 1706</strain>
    </source>
</reference>
<dbReference type="OMA" id="IASHTCI"/>
<dbReference type="CDD" id="cd09272">
    <property type="entry name" value="RNase_HI_RT_Ty1"/>
    <property type="match status" value="1"/>
</dbReference>
<sequence>MKDLGNLNYFLGVHVVRTLRGLHLSQQKYIVDLLLKFHMHTCKPVRTPIASHTCIALEDGTLLSVPIEYRNMVGALQYLTMTLHDIAYEVNIVPQFMHAPRTTHLHYVKRIFRYLQGTPTHGLFLRWAGFPDTRRSMTVYAVFLGSNLISWRAKKQPTISKSSTEAEYRAIAYIVAETTWIHHLLSEYGIYLHVCRNPAFHDRFKHIEVDFHYVRDKVSQGDLLVKYVPTRLQVADIFTKGLSFSQFSFLHDNLSVTTSRPY</sequence>
<dbReference type="EnsemblPlants" id="Solyc09g018235.1.1">
    <property type="protein sequence ID" value="Solyc09g018235.1.1"/>
    <property type="gene ID" value="Solyc09g018235.1"/>
</dbReference>
<dbReference type="STRING" id="4081.A0A3Q7IW23"/>
<keyword evidence="2" id="KW-1185">Reference proteome</keyword>
<evidence type="ECO:0000313" key="1">
    <source>
        <dbReference type="EnsemblPlants" id="Solyc09g018235.1.1"/>
    </source>
</evidence>